<feature type="compositionally biased region" description="Basic residues" evidence="1">
    <location>
        <begin position="58"/>
        <end position="68"/>
    </location>
</feature>
<evidence type="ECO:0000313" key="3">
    <source>
        <dbReference type="Proteomes" id="UP000799436"/>
    </source>
</evidence>
<dbReference type="EMBL" id="ML995813">
    <property type="protein sequence ID" value="KAF2772697.1"/>
    <property type="molecule type" value="Genomic_DNA"/>
</dbReference>
<name>A0A6G1LIH4_9PEZI</name>
<feature type="compositionally biased region" description="Low complexity" evidence="1">
    <location>
        <begin position="69"/>
        <end position="82"/>
    </location>
</feature>
<organism evidence="2 3">
    <name type="scientific">Teratosphaeria nubilosa</name>
    <dbReference type="NCBI Taxonomy" id="161662"/>
    <lineage>
        <taxon>Eukaryota</taxon>
        <taxon>Fungi</taxon>
        <taxon>Dikarya</taxon>
        <taxon>Ascomycota</taxon>
        <taxon>Pezizomycotina</taxon>
        <taxon>Dothideomycetes</taxon>
        <taxon>Dothideomycetidae</taxon>
        <taxon>Mycosphaerellales</taxon>
        <taxon>Teratosphaeriaceae</taxon>
        <taxon>Teratosphaeria</taxon>
    </lineage>
</organism>
<feature type="region of interest" description="Disordered" evidence="1">
    <location>
        <begin position="58"/>
        <end position="96"/>
    </location>
</feature>
<keyword evidence="3" id="KW-1185">Reference proteome</keyword>
<accession>A0A6G1LIH4</accession>
<dbReference type="AlphaFoldDB" id="A0A6G1LIH4"/>
<evidence type="ECO:0000256" key="1">
    <source>
        <dbReference type="SAM" id="MobiDB-lite"/>
    </source>
</evidence>
<reference evidence="2" key="1">
    <citation type="journal article" date="2020" name="Stud. Mycol.">
        <title>101 Dothideomycetes genomes: a test case for predicting lifestyles and emergence of pathogens.</title>
        <authorList>
            <person name="Haridas S."/>
            <person name="Albert R."/>
            <person name="Binder M."/>
            <person name="Bloem J."/>
            <person name="Labutti K."/>
            <person name="Salamov A."/>
            <person name="Andreopoulos B."/>
            <person name="Baker S."/>
            <person name="Barry K."/>
            <person name="Bills G."/>
            <person name="Bluhm B."/>
            <person name="Cannon C."/>
            <person name="Castanera R."/>
            <person name="Culley D."/>
            <person name="Daum C."/>
            <person name="Ezra D."/>
            <person name="Gonzalez J."/>
            <person name="Henrissat B."/>
            <person name="Kuo A."/>
            <person name="Liang C."/>
            <person name="Lipzen A."/>
            <person name="Lutzoni F."/>
            <person name="Magnuson J."/>
            <person name="Mondo S."/>
            <person name="Nolan M."/>
            <person name="Ohm R."/>
            <person name="Pangilinan J."/>
            <person name="Park H.-J."/>
            <person name="Ramirez L."/>
            <person name="Alfaro M."/>
            <person name="Sun H."/>
            <person name="Tritt A."/>
            <person name="Yoshinaga Y."/>
            <person name="Zwiers L.-H."/>
            <person name="Turgeon B."/>
            <person name="Goodwin S."/>
            <person name="Spatafora J."/>
            <person name="Crous P."/>
            <person name="Grigoriev I."/>
        </authorList>
    </citation>
    <scope>NUCLEOTIDE SEQUENCE</scope>
    <source>
        <strain evidence="2">CBS 116005</strain>
    </source>
</reference>
<protein>
    <submittedName>
        <fullName evidence="2">Uncharacterized protein</fullName>
    </submittedName>
</protein>
<evidence type="ECO:0000313" key="2">
    <source>
        <dbReference type="EMBL" id="KAF2772697.1"/>
    </source>
</evidence>
<gene>
    <name evidence="2" type="ORF">EJ03DRAFT_168763</name>
</gene>
<sequence length="231" mass="25483">MKQRHQSTQYKLPSTPLYHRSRVYATLSSQVRKIGPKSSLSASLSLSQISFETHGLLHPRSHHHHSPRSRLSSSLRQPFSPLDPTQSASNPGPLRCCSQSTSRHLTSCPTISHCVALLAQALISLAASSRTNSCGVILPIPSLSVSATCTWSRMHASYQARSEAMTAATAAAVRRRRMTVLPAGRKRSKGQRELRRRLDLRGWSGSRLLVDVVSFLMAVTKLRGMSVSFTW</sequence>
<proteinExistence type="predicted"/>
<dbReference type="Proteomes" id="UP000799436">
    <property type="component" value="Unassembled WGS sequence"/>
</dbReference>